<keyword evidence="3" id="KW-1185">Reference proteome</keyword>
<dbReference type="EMBL" id="JAGGLB010000003">
    <property type="protein sequence ID" value="MBP1989563.1"/>
    <property type="molecule type" value="Genomic_DNA"/>
</dbReference>
<gene>
    <name evidence="2" type="ORF">J2Z66_001161</name>
</gene>
<evidence type="ECO:0000313" key="3">
    <source>
        <dbReference type="Proteomes" id="UP001519287"/>
    </source>
</evidence>
<dbReference type="Gene3D" id="2.160.20.10">
    <property type="entry name" value="Single-stranded right-handed beta-helix, Pectin lyase-like"/>
    <property type="match status" value="1"/>
</dbReference>
<dbReference type="Pfam" id="PF12708">
    <property type="entry name" value="Pect-lyase_RHGA_epim"/>
    <property type="match status" value="1"/>
</dbReference>
<organism evidence="2 3">
    <name type="scientific">Paenibacillus eucommiae</name>
    <dbReference type="NCBI Taxonomy" id="1355755"/>
    <lineage>
        <taxon>Bacteria</taxon>
        <taxon>Bacillati</taxon>
        <taxon>Bacillota</taxon>
        <taxon>Bacilli</taxon>
        <taxon>Bacillales</taxon>
        <taxon>Paenibacillaceae</taxon>
        <taxon>Paenibacillus</taxon>
    </lineage>
</organism>
<dbReference type="InterPro" id="IPR024535">
    <property type="entry name" value="RHGA/B-epi-like_pectate_lyase"/>
</dbReference>
<proteinExistence type="predicted"/>
<dbReference type="InterPro" id="IPR011050">
    <property type="entry name" value="Pectin_lyase_fold/virulence"/>
</dbReference>
<evidence type="ECO:0000259" key="1">
    <source>
        <dbReference type="Pfam" id="PF12708"/>
    </source>
</evidence>
<dbReference type="InterPro" id="IPR006626">
    <property type="entry name" value="PbH1"/>
</dbReference>
<feature type="domain" description="Rhamnogalacturonase A/B/Epimerase-like pectate lyase" evidence="1">
    <location>
        <begin position="11"/>
        <end position="256"/>
    </location>
</feature>
<evidence type="ECO:0000313" key="2">
    <source>
        <dbReference type="EMBL" id="MBP1989563.1"/>
    </source>
</evidence>
<dbReference type="RefSeq" id="WP_209970400.1">
    <property type="nucleotide sequence ID" value="NZ_JAGGLB010000003.1"/>
</dbReference>
<name>A0ABS4IPX2_9BACL</name>
<protein>
    <recommendedName>
        <fullName evidence="1">Rhamnogalacturonase A/B/Epimerase-like pectate lyase domain-containing protein</fullName>
    </recommendedName>
</protein>
<dbReference type="SMART" id="SM00710">
    <property type="entry name" value="PbH1"/>
    <property type="match status" value="4"/>
</dbReference>
<sequence length="521" mass="56442">MRKERFEMEYNIVHYGATGDGMTDDTAAIQSAIDSALAVGGGIVFFPAGGTYIVSQLNVSEGLIIRGYGATIKRPANQSKWTRTFTTTVAGYLYNSSVDSKPLIFQGLTIDGNLQNQGTYENYELEQAHLIFLMGDATNSGKLRAVIEDCYFKDCVADAISVYTNVSVQISNCTAVDCFRGGVVITGGYSNVHVNNFKAHGVVHATGIDVELDGPGYGNTLKTDITMNNLYLPDGEFDVGVLQGSTFTGSNIIVNKSPFNLYADNSTVKIMNSVFHIGVLDDYLDRIVSPYDVTFQNCTFYAHKPAGTEGNRSIACIHLFQFGNSNQTLRFLDCDFKVDGSVGAADTVYALYFEGDQLDKNNRVIVEGGSISNRFNYGLYWKYGGRAIVRNTYVEASTCFYFGVTSGGYDYDVTLDGTISKNYTKLLEIATGNSSCKLTTKNIVMAESENIHSLGSGATSVSYDGGRLILGDSSPVSRSVPGLPHDVFRLKTAVPGADYEWVCTAGSGTAATWKRRTTLGS</sequence>
<dbReference type="InterPro" id="IPR012334">
    <property type="entry name" value="Pectin_lyas_fold"/>
</dbReference>
<comment type="caution">
    <text evidence="2">The sequence shown here is derived from an EMBL/GenBank/DDBJ whole genome shotgun (WGS) entry which is preliminary data.</text>
</comment>
<dbReference type="Proteomes" id="UP001519287">
    <property type="component" value="Unassembled WGS sequence"/>
</dbReference>
<reference evidence="2 3" key="1">
    <citation type="submission" date="2021-03" db="EMBL/GenBank/DDBJ databases">
        <title>Genomic Encyclopedia of Type Strains, Phase IV (KMG-IV): sequencing the most valuable type-strain genomes for metagenomic binning, comparative biology and taxonomic classification.</title>
        <authorList>
            <person name="Goeker M."/>
        </authorList>
    </citation>
    <scope>NUCLEOTIDE SEQUENCE [LARGE SCALE GENOMIC DNA]</scope>
    <source>
        <strain evidence="2 3">DSM 26048</strain>
    </source>
</reference>
<dbReference type="SUPFAM" id="SSF51126">
    <property type="entry name" value="Pectin lyase-like"/>
    <property type="match status" value="1"/>
</dbReference>
<accession>A0ABS4IPX2</accession>